<name>A0ABV5G952_9MICC</name>
<dbReference type="Proteomes" id="UP001589575">
    <property type="component" value="Unassembled WGS sequence"/>
</dbReference>
<keyword evidence="3" id="KW-1185">Reference proteome</keyword>
<organism evidence="2 3">
    <name type="scientific">Citricoccus parietis</name>
    <dbReference type="NCBI Taxonomy" id="592307"/>
    <lineage>
        <taxon>Bacteria</taxon>
        <taxon>Bacillati</taxon>
        <taxon>Actinomycetota</taxon>
        <taxon>Actinomycetes</taxon>
        <taxon>Micrococcales</taxon>
        <taxon>Micrococcaceae</taxon>
        <taxon>Citricoccus</taxon>
    </lineage>
</organism>
<sequence>MQDVDHLLTHRPGGRRGTDPGGVLDGLVEAQSHDGMPGIGMGPADPGDRPDSAQGTEGGGGGIVHQMVPHHRPVRVAGVLPDQGQECPGWHVGVRSVGDGLFDLLTHHHHYPSGQAGRRTGASRLQDAAES</sequence>
<dbReference type="EMBL" id="JBHMFI010000023">
    <property type="protein sequence ID" value="MFB9075450.1"/>
    <property type="molecule type" value="Genomic_DNA"/>
</dbReference>
<reference evidence="2 3" key="1">
    <citation type="submission" date="2024-09" db="EMBL/GenBank/DDBJ databases">
        <authorList>
            <person name="Sun Q."/>
            <person name="Mori K."/>
        </authorList>
    </citation>
    <scope>NUCLEOTIDE SEQUENCE [LARGE SCALE GENOMIC DNA]</scope>
    <source>
        <strain evidence="2 3">CCM 7609</strain>
    </source>
</reference>
<protein>
    <submittedName>
        <fullName evidence="2">Uncharacterized protein</fullName>
    </submittedName>
</protein>
<gene>
    <name evidence="2" type="ORF">ACFFX0_31520</name>
</gene>
<comment type="caution">
    <text evidence="2">The sequence shown here is derived from an EMBL/GenBank/DDBJ whole genome shotgun (WGS) entry which is preliminary data.</text>
</comment>
<evidence type="ECO:0000256" key="1">
    <source>
        <dbReference type="SAM" id="MobiDB-lite"/>
    </source>
</evidence>
<proteinExistence type="predicted"/>
<feature type="region of interest" description="Disordered" evidence="1">
    <location>
        <begin position="1"/>
        <end position="66"/>
    </location>
</feature>
<evidence type="ECO:0000313" key="3">
    <source>
        <dbReference type="Proteomes" id="UP001589575"/>
    </source>
</evidence>
<accession>A0ABV5G952</accession>
<feature type="region of interest" description="Disordered" evidence="1">
    <location>
        <begin position="110"/>
        <end position="131"/>
    </location>
</feature>
<evidence type="ECO:0000313" key="2">
    <source>
        <dbReference type="EMBL" id="MFB9075450.1"/>
    </source>
</evidence>